<comment type="caution">
    <text evidence="8">The sequence shown here is derived from an EMBL/GenBank/DDBJ whole genome shotgun (WGS) entry which is preliminary data.</text>
</comment>
<dbReference type="GO" id="GO:0000278">
    <property type="term" value="P:mitotic cell cycle"/>
    <property type="evidence" value="ECO:0007669"/>
    <property type="project" value="UniProtKB-ARBA"/>
</dbReference>
<evidence type="ECO:0000259" key="7">
    <source>
        <dbReference type="SMART" id="SM01349"/>
    </source>
</evidence>
<dbReference type="EMBL" id="PGGS01000025">
    <property type="protein sequence ID" value="PNH11648.1"/>
    <property type="molecule type" value="Genomic_DNA"/>
</dbReference>
<sequence length="819" mass="84781">MSSAAAWGHIKEDLTGQASKQKITGLDSLEVAQQALETLDAVILRSDTPLTAAHASLLVPSVAERLGDSKQPVRAQALRLLVSLFKAAKPEVILEKLGPLWQHKSWRVKHGLLEVLAEVVSTTGPSALGGRDQNNAVLKQVVRLMEDADLNVREAAVGCLKEAYRQAPAAVVSSVQASSMRPGQQYELFMRIGMQVAAAEAAAPDTGVKRASSNGTDVGSTGTSAHHAPSDVHADGGRAGGGGKNGGAASAFHDAPPSKAADARRQSAATAGPAPPASSGPAAKRGGFKDGGGVTADGEMPVVAPIAVASDRELRAELEAAIAALAQAPNADWTARMTAMQRVEGLVLGGALEWDAFHELIKSLSQALSQQFKERRSSIARQACHLIGVLARAMGPRFEPHALGLLPTLFGVLVITVAVMAESADVGVRELLRACQTGRLLQVVSDAACKEKNPKTRHYALSYLILVRAAVGKGVLPVQHGPRPALPLPEPRHLSWVVAPEPPSPLARLPQILEDWDVGVWTRNVEAVEAAIRAAAQDSTGEARLAGRTAMALYHSAAPDRANAFLRRLDGGLHEKLAGSVAGAKTAKPASAASRQSISAAIAAKLQLARQAAADSDAGILVMVPASSKPERRPEPQQQPRAEPASSSASRHAAAGDAASAPRPRPAASRASGASAAPAPHTATVSIEPLAESTRSLAARTSRKSMGLPPGRIPGGSVDLGSLLGESSSSSLNDHGAQARAAALRRPRMSALPHDLPQRIPAGPPATPAVRLPVETGAASRVPCAQTPETNPSRPPLVPGQPGEGQVLLAEGLSMRHSC</sequence>
<dbReference type="AlphaFoldDB" id="A0A2J8AGI7"/>
<keyword evidence="2" id="KW-0963">Cytoplasm</keyword>
<evidence type="ECO:0000256" key="4">
    <source>
        <dbReference type="ARBA" id="ARBA00023212"/>
    </source>
</evidence>
<dbReference type="GO" id="GO:0008017">
    <property type="term" value="F:microtubule binding"/>
    <property type="evidence" value="ECO:0007669"/>
    <property type="project" value="TreeGrafter"/>
</dbReference>
<dbReference type="InterPro" id="IPR016024">
    <property type="entry name" value="ARM-type_fold"/>
</dbReference>
<keyword evidence="3" id="KW-0677">Repeat</keyword>
<dbReference type="GO" id="GO:0000226">
    <property type="term" value="P:microtubule cytoskeleton organization"/>
    <property type="evidence" value="ECO:0007669"/>
    <property type="project" value="UniProtKB-ARBA"/>
</dbReference>
<feature type="compositionally biased region" description="Low complexity" evidence="6">
    <location>
        <begin position="636"/>
        <end position="680"/>
    </location>
</feature>
<dbReference type="PROSITE" id="PS50077">
    <property type="entry name" value="HEAT_REPEAT"/>
    <property type="match status" value="1"/>
</dbReference>
<dbReference type="InterPro" id="IPR048491">
    <property type="entry name" value="XMAP215_CLASP_TOG"/>
</dbReference>
<accession>A0A2J8AGI7</accession>
<gene>
    <name evidence="8" type="ORF">TSOC_001489</name>
</gene>
<feature type="domain" description="TOG" evidence="7">
    <location>
        <begin position="1"/>
        <end position="201"/>
    </location>
</feature>
<dbReference type="OrthoDB" id="46159at2759"/>
<dbReference type="SUPFAM" id="SSF48371">
    <property type="entry name" value="ARM repeat"/>
    <property type="match status" value="1"/>
</dbReference>
<dbReference type="GO" id="GO:1902903">
    <property type="term" value="P:regulation of supramolecular fiber organization"/>
    <property type="evidence" value="ECO:0007669"/>
    <property type="project" value="UniProtKB-ARBA"/>
</dbReference>
<evidence type="ECO:0000313" key="8">
    <source>
        <dbReference type="EMBL" id="PNH11648.1"/>
    </source>
</evidence>
<feature type="compositionally biased region" description="Polar residues" evidence="6">
    <location>
        <begin position="211"/>
        <end position="224"/>
    </location>
</feature>
<evidence type="ECO:0000256" key="5">
    <source>
        <dbReference type="PROSITE-ProRule" id="PRU00103"/>
    </source>
</evidence>
<feature type="compositionally biased region" description="Low complexity" evidence="6">
    <location>
        <begin position="715"/>
        <end position="741"/>
    </location>
</feature>
<evidence type="ECO:0000256" key="1">
    <source>
        <dbReference type="ARBA" id="ARBA00004245"/>
    </source>
</evidence>
<evidence type="ECO:0000256" key="6">
    <source>
        <dbReference type="SAM" id="MobiDB-lite"/>
    </source>
</evidence>
<keyword evidence="9" id="KW-1185">Reference proteome</keyword>
<feature type="domain" description="TOG" evidence="7">
    <location>
        <begin position="305"/>
        <end position="590"/>
    </location>
</feature>
<dbReference type="SMART" id="SM01349">
    <property type="entry name" value="TOG"/>
    <property type="match status" value="2"/>
</dbReference>
<dbReference type="InterPro" id="IPR011989">
    <property type="entry name" value="ARM-like"/>
</dbReference>
<keyword evidence="4" id="KW-0206">Cytoskeleton</keyword>
<feature type="region of interest" description="Disordered" evidence="6">
    <location>
        <begin position="203"/>
        <end position="296"/>
    </location>
</feature>
<evidence type="ECO:0000313" key="9">
    <source>
        <dbReference type="Proteomes" id="UP000236333"/>
    </source>
</evidence>
<dbReference type="Gene3D" id="1.25.10.10">
    <property type="entry name" value="Leucine-rich Repeat Variant"/>
    <property type="match status" value="2"/>
</dbReference>
<feature type="compositionally biased region" description="Gly residues" evidence="6">
    <location>
        <begin position="237"/>
        <end position="246"/>
    </location>
</feature>
<feature type="region of interest" description="Disordered" evidence="6">
    <location>
        <begin position="775"/>
        <end position="804"/>
    </location>
</feature>
<organism evidence="8 9">
    <name type="scientific">Tetrabaena socialis</name>
    <dbReference type="NCBI Taxonomy" id="47790"/>
    <lineage>
        <taxon>Eukaryota</taxon>
        <taxon>Viridiplantae</taxon>
        <taxon>Chlorophyta</taxon>
        <taxon>core chlorophytes</taxon>
        <taxon>Chlorophyceae</taxon>
        <taxon>CS clade</taxon>
        <taxon>Chlamydomonadales</taxon>
        <taxon>Tetrabaenaceae</taxon>
        <taxon>Tetrabaena</taxon>
    </lineage>
</organism>
<feature type="region of interest" description="Disordered" evidence="6">
    <location>
        <begin position="626"/>
        <end position="741"/>
    </location>
</feature>
<dbReference type="InterPro" id="IPR021133">
    <property type="entry name" value="HEAT_type_2"/>
</dbReference>
<proteinExistence type="predicted"/>
<dbReference type="GO" id="GO:0005881">
    <property type="term" value="C:cytoplasmic microtubule"/>
    <property type="evidence" value="ECO:0007669"/>
    <property type="project" value="TreeGrafter"/>
</dbReference>
<dbReference type="Pfam" id="PF21041">
    <property type="entry name" value="XMAP215_CLASP_TOG"/>
    <property type="match status" value="1"/>
</dbReference>
<dbReference type="GO" id="GO:0005819">
    <property type="term" value="C:spindle"/>
    <property type="evidence" value="ECO:0007669"/>
    <property type="project" value="UniProtKB-ARBA"/>
</dbReference>
<protein>
    <submittedName>
        <fullName evidence="8">CLIP-associating protein 1</fullName>
    </submittedName>
</protein>
<dbReference type="GO" id="GO:0031110">
    <property type="term" value="P:regulation of microtubule polymerization or depolymerization"/>
    <property type="evidence" value="ECO:0007669"/>
    <property type="project" value="UniProtKB-ARBA"/>
</dbReference>
<dbReference type="PANTHER" id="PTHR21567:SF9">
    <property type="entry name" value="CLIP-ASSOCIATING PROTEIN"/>
    <property type="match status" value="1"/>
</dbReference>
<evidence type="ECO:0000256" key="2">
    <source>
        <dbReference type="ARBA" id="ARBA00022490"/>
    </source>
</evidence>
<dbReference type="Pfam" id="PF12348">
    <property type="entry name" value="CLASP_N"/>
    <property type="match status" value="1"/>
</dbReference>
<feature type="repeat" description="HEAT" evidence="5">
    <location>
        <begin position="58"/>
        <end position="96"/>
    </location>
</feature>
<dbReference type="PANTHER" id="PTHR21567">
    <property type="entry name" value="CLASP"/>
    <property type="match status" value="1"/>
</dbReference>
<comment type="subcellular location">
    <subcellularLocation>
        <location evidence="1">Cytoplasm</location>
        <location evidence="1">Cytoskeleton</location>
    </subcellularLocation>
</comment>
<dbReference type="InterPro" id="IPR034085">
    <property type="entry name" value="TOG"/>
</dbReference>
<dbReference type="InterPro" id="IPR024395">
    <property type="entry name" value="CLASP_N_dom"/>
</dbReference>
<dbReference type="Proteomes" id="UP000236333">
    <property type="component" value="Unassembled WGS sequence"/>
</dbReference>
<evidence type="ECO:0000256" key="3">
    <source>
        <dbReference type="ARBA" id="ARBA00022737"/>
    </source>
</evidence>
<name>A0A2J8AGI7_9CHLO</name>
<reference evidence="8 9" key="1">
    <citation type="journal article" date="2017" name="Mol. Biol. Evol.">
        <title>The 4-celled Tetrabaena socialis nuclear genome reveals the essential components for genetic control of cell number at the origin of multicellularity in the volvocine lineage.</title>
        <authorList>
            <person name="Featherston J."/>
            <person name="Arakaki Y."/>
            <person name="Hanschen E.R."/>
            <person name="Ferris P.J."/>
            <person name="Michod R.E."/>
            <person name="Olson B.J.S.C."/>
            <person name="Nozaki H."/>
            <person name="Durand P.M."/>
        </authorList>
    </citation>
    <scope>NUCLEOTIDE SEQUENCE [LARGE SCALE GENOMIC DNA]</scope>
    <source>
        <strain evidence="8 9">NIES-571</strain>
    </source>
</reference>